<keyword evidence="2 4" id="KW-0238">DNA-binding</keyword>
<dbReference type="GO" id="GO:0000976">
    <property type="term" value="F:transcription cis-regulatory region binding"/>
    <property type="evidence" value="ECO:0007669"/>
    <property type="project" value="TreeGrafter"/>
</dbReference>
<keyword evidence="3" id="KW-0804">Transcription</keyword>
<dbReference type="PANTHER" id="PTHR30055">
    <property type="entry name" value="HTH-TYPE TRANSCRIPTIONAL REGULATOR RUTR"/>
    <property type="match status" value="1"/>
</dbReference>
<dbReference type="InterPro" id="IPR036271">
    <property type="entry name" value="Tet_transcr_reg_TetR-rel_C_sf"/>
</dbReference>
<protein>
    <submittedName>
        <fullName evidence="6">TetR/AcrR family transcriptional regulator</fullName>
    </submittedName>
</protein>
<accession>A0A4V1XXZ3</accession>
<dbReference type="InterPro" id="IPR050109">
    <property type="entry name" value="HTH-type_TetR-like_transc_reg"/>
</dbReference>
<evidence type="ECO:0000256" key="1">
    <source>
        <dbReference type="ARBA" id="ARBA00023015"/>
    </source>
</evidence>
<evidence type="ECO:0000313" key="6">
    <source>
        <dbReference type="EMBL" id="RYP81449.1"/>
    </source>
</evidence>
<evidence type="ECO:0000259" key="5">
    <source>
        <dbReference type="PROSITE" id="PS50977"/>
    </source>
</evidence>
<evidence type="ECO:0000256" key="4">
    <source>
        <dbReference type="PROSITE-ProRule" id="PRU00335"/>
    </source>
</evidence>
<evidence type="ECO:0000313" key="7">
    <source>
        <dbReference type="Proteomes" id="UP000295198"/>
    </source>
</evidence>
<feature type="DNA-binding region" description="H-T-H motif" evidence="4">
    <location>
        <begin position="52"/>
        <end position="71"/>
    </location>
</feature>
<dbReference type="Proteomes" id="UP000295198">
    <property type="component" value="Unassembled WGS sequence"/>
</dbReference>
<evidence type="ECO:0000256" key="2">
    <source>
        <dbReference type="ARBA" id="ARBA00023125"/>
    </source>
</evidence>
<sequence length="225" mass="23529">MLEPACRWKLTLSSASREDMSMSTEHQAPSARQALLKAAVDELNEKGHASVSLRAVARRAGVSHAAPAHFFGDRAGMLTAVAVDGFHSLAVALRNAGSEGDATQGEFKALGLAYLDFGLTNPAVMDLMFRRSELVPDDPALTTAQRDALAPLRAVVAGVVGDDAAEEWAILSWAVAHGLVALVREEALARVAEKDQDGAADLAHRLLGLYAAGVAAGAQAPPSTR</sequence>
<dbReference type="AlphaFoldDB" id="A0A4V1XXZ3"/>
<dbReference type="PANTHER" id="PTHR30055:SF220">
    <property type="entry name" value="TETR-FAMILY REGULATORY PROTEIN"/>
    <property type="match status" value="1"/>
</dbReference>
<dbReference type="EMBL" id="SDKM01000067">
    <property type="protein sequence ID" value="RYP81449.1"/>
    <property type="molecule type" value="Genomic_DNA"/>
</dbReference>
<comment type="caution">
    <text evidence="6">The sequence shown here is derived from an EMBL/GenBank/DDBJ whole genome shotgun (WGS) entry which is preliminary data.</text>
</comment>
<organism evidence="6 7">
    <name type="scientific">Nocardioides guangzhouensis</name>
    <dbReference type="NCBI Taxonomy" id="2497878"/>
    <lineage>
        <taxon>Bacteria</taxon>
        <taxon>Bacillati</taxon>
        <taxon>Actinomycetota</taxon>
        <taxon>Actinomycetes</taxon>
        <taxon>Propionibacteriales</taxon>
        <taxon>Nocardioidaceae</taxon>
        <taxon>Nocardioides</taxon>
    </lineage>
</organism>
<feature type="domain" description="HTH tetR-type" evidence="5">
    <location>
        <begin position="29"/>
        <end position="89"/>
    </location>
</feature>
<dbReference type="Pfam" id="PF00440">
    <property type="entry name" value="TetR_N"/>
    <property type="match status" value="1"/>
</dbReference>
<evidence type="ECO:0000256" key="3">
    <source>
        <dbReference type="ARBA" id="ARBA00023163"/>
    </source>
</evidence>
<dbReference type="OrthoDB" id="3173376at2"/>
<gene>
    <name evidence="6" type="ORF">EKO23_23590</name>
</gene>
<name>A0A4V1XXZ3_9ACTN</name>
<dbReference type="SUPFAM" id="SSF48498">
    <property type="entry name" value="Tetracyclin repressor-like, C-terminal domain"/>
    <property type="match status" value="1"/>
</dbReference>
<dbReference type="InterPro" id="IPR025996">
    <property type="entry name" value="MT1864/Rv1816-like_C"/>
</dbReference>
<keyword evidence="1" id="KW-0805">Transcription regulation</keyword>
<dbReference type="SUPFAM" id="SSF46689">
    <property type="entry name" value="Homeodomain-like"/>
    <property type="match status" value="1"/>
</dbReference>
<dbReference type="InterPro" id="IPR001647">
    <property type="entry name" value="HTH_TetR"/>
</dbReference>
<dbReference type="PROSITE" id="PS50977">
    <property type="entry name" value="HTH_TETR_2"/>
    <property type="match status" value="1"/>
</dbReference>
<proteinExistence type="predicted"/>
<reference evidence="6 7" key="1">
    <citation type="submission" date="2019-01" db="EMBL/GenBank/DDBJ databases">
        <title>Nocardioides guangzhouensis sp. nov., an actinobacterium isolated from soil.</title>
        <authorList>
            <person name="Fu Y."/>
            <person name="Cai Y."/>
            <person name="Lin Z."/>
            <person name="Chen P."/>
        </authorList>
    </citation>
    <scope>NUCLEOTIDE SEQUENCE [LARGE SCALE GENOMIC DNA]</scope>
    <source>
        <strain evidence="6 7">130</strain>
    </source>
</reference>
<dbReference type="Gene3D" id="1.10.357.10">
    <property type="entry name" value="Tetracycline Repressor, domain 2"/>
    <property type="match status" value="1"/>
</dbReference>
<dbReference type="GO" id="GO:0003700">
    <property type="term" value="F:DNA-binding transcription factor activity"/>
    <property type="evidence" value="ECO:0007669"/>
    <property type="project" value="TreeGrafter"/>
</dbReference>
<dbReference type="Pfam" id="PF13305">
    <property type="entry name" value="TetR_C_33"/>
    <property type="match status" value="1"/>
</dbReference>
<dbReference type="InterPro" id="IPR009057">
    <property type="entry name" value="Homeodomain-like_sf"/>
</dbReference>
<keyword evidence="7" id="KW-1185">Reference proteome</keyword>